<dbReference type="AlphaFoldDB" id="A0A8T4C7Q5"/>
<evidence type="ECO:0000313" key="2">
    <source>
        <dbReference type="Proteomes" id="UP000774699"/>
    </source>
</evidence>
<organism evidence="1 2">
    <name type="scientific">Candidatus Iainarchaeum sp</name>
    <dbReference type="NCBI Taxonomy" id="3101447"/>
    <lineage>
        <taxon>Archaea</taxon>
        <taxon>Candidatus Iainarchaeota</taxon>
        <taxon>Candidatus Iainarchaeia</taxon>
        <taxon>Candidatus Iainarchaeales</taxon>
        <taxon>Candidatus Iainarchaeaceae</taxon>
        <taxon>Candidatus Iainarchaeum</taxon>
    </lineage>
</organism>
<dbReference type="EMBL" id="VGJJ01000035">
    <property type="protein sequence ID" value="MBM3282471.1"/>
    <property type="molecule type" value="Genomic_DNA"/>
</dbReference>
<accession>A0A8T4C7Q5</accession>
<comment type="caution">
    <text evidence="1">The sequence shown here is derived from an EMBL/GenBank/DDBJ whole genome shotgun (WGS) entry which is preliminary data.</text>
</comment>
<sequence length="67" mass="7832">MSWYDPFDANYYNRVDFCDSNSTLIEFGCSKHFKINNNQYNNRVISARVDCNANGFTYCNAALRRCV</sequence>
<proteinExistence type="predicted"/>
<protein>
    <submittedName>
        <fullName evidence="1">Uncharacterized protein</fullName>
    </submittedName>
</protein>
<name>A0A8T4C7Q5_9ARCH</name>
<reference evidence="1" key="1">
    <citation type="submission" date="2019-03" db="EMBL/GenBank/DDBJ databases">
        <title>Lake Tanganyika Metagenome-Assembled Genomes (MAGs).</title>
        <authorList>
            <person name="Tran P."/>
        </authorList>
    </citation>
    <scope>NUCLEOTIDE SEQUENCE</scope>
    <source>
        <strain evidence="1">M_DeepCast_50m_m2_156</strain>
    </source>
</reference>
<gene>
    <name evidence="1" type="ORF">FJY86_03995</name>
</gene>
<dbReference type="Proteomes" id="UP000774699">
    <property type="component" value="Unassembled WGS sequence"/>
</dbReference>
<evidence type="ECO:0000313" key="1">
    <source>
        <dbReference type="EMBL" id="MBM3282471.1"/>
    </source>
</evidence>